<dbReference type="HOGENOM" id="CLU_125317_1_1_3"/>
<dbReference type="eggNOG" id="COG1547">
    <property type="taxonomic scope" value="Bacteria"/>
</dbReference>
<reference evidence="1 2" key="1">
    <citation type="journal article" date="2007" name="PLoS Genet.">
        <title>Patterns and implications of gene gain and loss in the evolution of Prochlorococcus.</title>
        <authorList>
            <person name="Kettler G.C."/>
            <person name="Martiny A.C."/>
            <person name="Huang K."/>
            <person name="Zucker J."/>
            <person name="Coleman M.L."/>
            <person name="Rodrigue S."/>
            <person name="Chen F."/>
            <person name="Lapidus A."/>
            <person name="Ferriera S."/>
            <person name="Johnson J."/>
            <person name="Steglich C."/>
            <person name="Church G.M."/>
            <person name="Richardson P."/>
            <person name="Chisholm S.W."/>
        </authorList>
    </citation>
    <scope>NUCLEOTIDE SEQUENCE [LARGE SCALE GENOMIC DNA]</scope>
    <source>
        <strain evidence="1 2">MIT 9515</strain>
    </source>
</reference>
<dbReference type="InterPro" id="IPR005500">
    <property type="entry name" value="DUF309"/>
</dbReference>
<dbReference type="Gene3D" id="1.10.3450.10">
    <property type="entry name" value="TTHA0068-like"/>
    <property type="match status" value="1"/>
</dbReference>
<evidence type="ECO:0000313" key="2">
    <source>
        <dbReference type="Proteomes" id="UP000001589"/>
    </source>
</evidence>
<organism evidence="1 2">
    <name type="scientific">Prochlorococcus marinus (strain MIT 9515)</name>
    <dbReference type="NCBI Taxonomy" id="167542"/>
    <lineage>
        <taxon>Bacteria</taxon>
        <taxon>Bacillati</taxon>
        <taxon>Cyanobacteriota</taxon>
        <taxon>Cyanophyceae</taxon>
        <taxon>Synechococcales</taxon>
        <taxon>Prochlorococcaceae</taxon>
        <taxon>Prochlorococcus</taxon>
    </lineage>
</organism>
<dbReference type="SUPFAM" id="SSF140663">
    <property type="entry name" value="TTHA0068-like"/>
    <property type="match status" value="1"/>
</dbReference>
<dbReference type="Proteomes" id="UP000001589">
    <property type="component" value="Chromosome"/>
</dbReference>
<dbReference type="Pfam" id="PF03745">
    <property type="entry name" value="DUF309"/>
    <property type="match status" value="1"/>
</dbReference>
<proteinExistence type="predicted"/>
<dbReference type="GeneID" id="60200976"/>
<gene>
    <name evidence="1" type="ordered locus">P9515_08201</name>
</gene>
<dbReference type="AlphaFoldDB" id="A2BW68"/>
<dbReference type="STRING" id="167542.P9515_08201"/>
<name>A2BW68_PROM5</name>
<dbReference type="EMBL" id="CP000552">
    <property type="protein sequence ID" value="ABM72029.1"/>
    <property type="molecule type" value="Genomic_DNA"/>
</dbReference>
<evidence type="ECO:0000313" key="1">
    <source>
        <dbReference type="EMBL" id="ABM72029.1"/>
    </source>
</evidence>
<dbReference type="PANTHER" id="PTHR34796:SF1">
    <property type="entry name" value="EXPRESSED PROTEIN"/>
    <property type="match status" value="1"/>
</dbReference>
<dbReference type="PANTHER" id="PTHR34796">
    <property type="entry name" value="EXPRESSED PROTEIN"/>
    <property type="match status" value="1"/>
</dbReference>
<dbReference type="OrthoDB" id="165483at2"/>
<accession>A2BW68</accession>
<dbReference type="KEGG" id="pmc:P9515_08201"/>
<dbReference type="RefSeq" id="WP_011820134.1">
    <property type="nucleotide sequence ID" value="NC_008817.1"/>
</dbReference>
<evidence type="ECO:0008006" key="3">
    <source>
        <dbReference type="Google" id="ProtNLM"/>
    </source>
</evidence>
<dbReference type="InterPro" id="IPR023203">
    <property type="entry name" value="TTHA0068_sf"/>
</dbReference>
<sequence>MGDEEIKKSFEENFLNALNLFNDQKWYEAHDAFEDIWNTLDGDERQIVQGIIQVSVSQFHLSKGNLNGATILMGEGLGRIKNRTYINLGIDLESFCKCLEDLLRKLQYKEDLNENDKPYLVRRVKNEF</sequence>
<protein>
    <recommendedName>
        <fullName evidence="3">DUF309 domain-containing protein</fullName>
    </recommendedName>
</protein>